<dbReference type="Proteomes" id="UP000594263">
    <property type="component" value="Unplaced"/>
</dbReference>
<accession>A0A7N1A252</accession>
<proteinExistence type="predicted"/>
<sequence length="539" mass="59975">MYMRHKLDAMSENDEDPSSAFHTPVQSESADDSVRRLIKLVSNIMTQLLGSIIEHFSSYHAKLLGSLLLHKLDNHQDLPTLDLIGKCIQSQSEAVKPVDSGTPTMGNEDELWDFCKLWNIVVDVKIISEGFVQENINLLQENTHKPLKRWNGIHKDIQMQFEKEASHTLEQDLTSNPASNETGSAGGFFRNGPSFFSSRRQSTPPGKEYVLFESPKEIYKRNGELFEAVCVNSIDQRQAALASNKKLLIEQVPEIFSFWKWGAVILAVYAIVNSLLVRFRIELVRFGKRQSAVTKALLSYSSDEDCGCSSDDDASVDDEDDDKVDGEDEVKTSTSYTAPFGSCFDFRVAGSSIFENDELASQPNDNIQRRFSWSNFANGKSVVKLWDGLGCSFSSSLLSLHDLSRDEAITSFFPTEICQAPAVTTPSPSLVLSAGKDRANNLVLSLADTRLGRRQALFAKWKASELVSSPAVGAIDSGRLQNVYIRDDAGRKLSGLDLRKATVQLDDEKELDDVVTWWDADGGDDVDLEVRCRDSLARC</sequence>
<feature type="transmembrane region" description="Helical" evidence="2">
    <location>
        <begin position="258"/>
        <end position="279"/>
    </location>
</feature>
<reference evidence="3" key="1">
    <citation type="submission" date="2021-01" db="UniProtKB">
        <authorList>
            <consortium name="EnsemblPlants"/>
        </authorList>
    </citation>
    <scope>IDENTIFICATION</scope>
</reference>
<keyword evidence="4" id="KW-1185">Reference proteome</keyword>
<keyword evidence="2" id="KW-1133">Transmembrane helix</keyword>
<evidence type="ECO:0000256" key="1">
    <source>
        <dbReference type="SAM" id="MobiDB-lite"/>
    </source>
</evidence>
<feature type="region of interest" description="Disordered" evidence="1">
    <location>
        <begin position="1"/>
        <end position="27"/>
    </location>
</feature>
<dbReference type="EnsemblPlants" id="Kaladp0066s0049.1.v1.1">
    <property type="protein sequence ID" value="Kaladp0066s0049.1.v1.1"/>
    <property type="gene ID" value="Kaladp0066s0049.v1.1"/>
</dbReference>
<organism evidence="3 4">
    <name type="scientific">Kalanchoe fedtschenkoi</name>
    <name type="common">Lavender scallops</name>
    <name type="synonym">South American air plant</name>
    <dbReference type="NCBI Taxonomy" id="63787"/>
    <lineage>
        <taxon>Eukaryota</taxon>
        <taxon>Viridiplantae</taxon>
        <taxon>Streptophyta</taxon>
        <taxon>Embryophyta</taxon>
        <taxon>Tracheophyta</taxon>
        <taxon>Spermatophyta</taxon>
        <taxon>Magnoliopsida</taxon>
        <taxon>eudicotyledons</taxon>
        <taxon>Gunneridae</taxon>
        <taxon>Pentapetalae</taxon>
        <taxon>Saxifragales</taxon>
        <taxon>Crassulaceae</taxon>
        <taxon>Kalanchoe</taxon>
    </lineage>
</organism>
<name>A0A7N1A252_KALFE</name>
<keyword evidence="2" id="KW-0472">Membrane</keyword>
<evidence type="ECO:0000313" key="4">
    <source>
        <dbReference type="Proteomes" id="UP000594263"/>
    </source>
</evidence>
<protein>
    <submittedName>
        <fullName evidence="3">Uncharacterized protein</fullName>
    </submittedName>
</protein>
<dbReference type="PANTHER" id="PTHR36715">
    <property type="entry name" value="BNAANNG41370D PROTEIN"/>
    <property type="match status" value="1"/>
</dbReference>
<dbReference type="PANTHER" id="PTHR36715:SF1">
    <property type="entry name" value="PROTEIN, PUTATIVE-RELATED"/>
    <property type="match status" value="1"/>
</dbReference>
<evidence type="ECO:0000256" key="2">
    <source>
        <dbReference type="SAM" id="Phobius"/>
    </source>
</evidence>
<keyword evidence="2" id="KW-0812">Transmembrane</keyword>
<feature type="region of interest" description="Disordered" evidence="1">
    <location>
        <begin position="304"/>
        <end position="333"/>
    </location>
</feature>
<evidence type="ECO:0000313" key="3">
    <source>
        <dbReference type="EnsemblPlants" id="Kaladp0066s0049.1.v1.1"/>
    </source>
</evidence>
<feature type="compositionally biased region" description="Acidic residues" evidence="1">
    <location>
        <begin position="304"/>
        <end position="328"/>
    </location>
</feature>
<dbReference type="Gramene" id="Kaladp0066s0049.1.v1.1">
    <property type="protein sequence ID" value="Kaladp0066s0049.1.v1.1"/>
    <property type="gene ID" value="Kaladp0066s0049.v1.1"/>
</dbReference>
<dbReference type="AlphaFoldDB" id="A0A7N1A252"/>